<dbReference type="SMART" id="SM01008">
    <property type="entry name" value="Ald_Xan_dh_C"/>
    <property type="match status" value="1"/>
</dbReference>
<comment type="caution">
    <text evidence="3">The sequence shown here is derived from an EMBL/GenBank/DDBJ whole genome shotgun (WGS) entry which is preliminary data.</text>
</comment>
<dbReference type="GO" id="GO:0005506">
    <property type="term" value="F:iron ion binding"/>
    <property type="evidence" value="ECO:0007669"/>
    <property type="project" value="InterPro"/>
</dbReference>
<protein>
    <submittedName>
        <fullName evidence="3">Xanthine dehydrogenase YagR molybdenum-binding subunit</fullName>
        <ecNumber evidence="3">1.17.1.4</ecNumber>
    </submittedName>
</protein>
<keyword evidence="3" id="KW-0560">Oxidoreductase</keyword>
<name>A0A921NS01_9RHOB</name>
<dbReference type="Pfam" id="PF02738">
    <property type="entry name" value="MoCoBD_1"/>
    <property type="match status" value="1"/>
</dbReference>
<feature type="region of interest" description="Disordered" evidence="1">
    <location>
        <begin position="149"/>
        <end position="171"/>
    </location>
</feature>
<dbReference type="Gene3D" id="3.90.1170.50">
    <property type="entry name" value="Aldehyde oxidase/xanthine dehydrogenase, a/b hammerhead"/>
    <property type="match status" value="1"/>
</dbReference>
<evidence type="ECO:0000259" key="2">
    <source>
        <dbReference type="SMART" id="SM01008"/>
    </source>
</evidence>
<dbReference type="PANTHER" id="PTHR11908">
    <property type="entry name" value="XANTHINE DEHYDROGENASE"/>
    <property type="match status" value="1"/>
</dbReference>
<reference evidence="3" key="1">
    <citation type="submission" date="2013-03" db="EMBL/GenBank/DDBJ databases">
        <title>Genome Sequence of the Profundibacterium mesophilum strain KAUST100406-0324T from Red Sea, a novel genus in the family Rhodobacteraceae.</title>
        <authorList>
            <person name="Essack M."/>
            <person name="Alam I."/>
            <person name="Lafi F."/>
            <person name="Alawi W."/>
            <person name="Kamanu F."/>
            <person name="Al-Suwailem A."/>
            <person name="Lee O.O."/>
            <person name="Xu Y."/>
            <person name="Bajic V."/>
            <person name="Qian P.-Y."/>
            <person name="Archer J."/>
        </authorList>
    </citation>
    <scope>NUCLEOTIDE SEQUENCE</scope>
    <source>
        <strain evidence="3">KAUST100406-0324</strain>
    </source>
</reference>
<dbReference type="SUPFAM" id="SSF54665">
    <property type="entry name" value="CO dehydrogenase molybdoprotein N-domain-like"/>
    <property type="match status" value="1"/>
</dbReference>
<dbReference type="InterPro" id="IPR037165">
    <property type="entry name" value="AldOxase/xan_DH_Mopterin-bd_sf"/>
</dbReference>
<feature type="compositionally biased region" description="Basic and acidic residues" evidence="1">
    <location>
        <begin position="1"/>
        <end position="18"/>
    </location>
</feature>
<dbReference type="Pfam" id="PF01315">
    <property type="entry name" value="Ald_Xan_dh_C"/>
    <property type="match status" value="1"/>
</dbReference>
<gene>
    <name evidence="3" type="ORF">PMES_00877</name>
</gene>
<dbReference type="GO" id="GO:0004854">
    <property type="term" value="F:xanthine dehydrogenase activity"/>
    <property type="evidence" value="ECO:0007669"/>
    <property type="project" value="UniProtKB-EC"/>
</dbReference>
<keyword evidence="4" id="KW-1185">Reference proteome</keyword>
<dbReference type="InterPro" id="IPR036856">
    <property type="entry name" value="Ald_Oxase/Xan_DH_a/b_sf"/>
</dbReference>
<sequence length="732" mass="77719">MTAHMKMDSPDERNRLDHMAQGSVGAPLDRPEGKLKVSGRATYANEDHPEGTLHGVLVRAPVGAGKVRDVGRADVMALEGVRAVITDPRLLRNPAQGTADAAPIQGCDEIAYLGQPVALVVAESFEQARHGAQALRLTIDGGAAAIDPEADDAEIERPEKKQSSQGDLDSAMSQAAYTVDQTYHTAPNSSAAMEPHASVARWDGDMLELRGSYQMLNYNINELADSLGIDAEQIHLLSPYVGGGFGSKLGIAPEAVAAAIAAKELGVPVSVAMTRQQVFEATMRRSETRQRVRLAADAEGKLTGIGHEARVSQLPGESFSEPVTQATPFLYAGAHRVIGHEIARVNRTCAGSVRAPGEAVGLAVLEVAMDELSEAAGIDPVELRLRNIPERDPTKDIPFSSHVLAQALTEGAERFGWSERSKRPGTVREGEWMIGMGMASAVRSNIMQEAAARVTLQPGGRAVVETDMTDIGTGTYAVLTQIASEMLGLPMDRVETRLGDSAFPRGSGSGGSWGAGSNGTSVFLACEELRRQIAGRIGCDEAEMTLKDGTVTAGNVRRDLSELLDTPLSAVGQGEPGDTYKSHRQATYGSYFAEVAVNSVTGETRVRRMLGVFGAGRILNPKTARSQCIGGMTFGIGIALTEEIVHDMRDGHVVNRDLAEYHLPVNADVPQIDVMLLDERDPYSNPLQAKGIGELGICGAAGAIGNAIYNACGVRVRSFPMTLDTILEGLGD</sequence>
<dbReference type="EC" id="1.17.1.4" evidence="3"/>
<dbReference type="PANTHER" id="PTHR11908:SF123">
    <property type="entry name" value="ALDEHYDE OXIDOREDUCTASE MOLYBDENUM-BINDING SUBUNIT PAOC"/>
    <property type="match status" value="1"/>
</dbReference>
<organism evidence="3 4">
    <name type="scientific">Profundibacterium mesophilum KAUST100406-0324</name>
    <dbReference type="NCBI Taxonomy" id="1037889"/>
    <lineage>
        <taxon>Bacteria</taxon>
        <taxon>Pseudomonadati</taxon>
        <taxon>Pseudomonadota</taxon>
        <taxon>Alphaproteobacteria</taxon>
        <taxon>Rhodobacterales</taxon>
        <taxon>Roseobacteraceae</taxon>
        <taxon>Profundibacterium</taxon>
    </lineage>
</organism>
<dbReference type="InterPro" id="IPR046867">
    <property type="entry name" value="AldOxase/xan_DH_MoCoBD2"/>
</dbReference>
<dbReference type="InterPro" id="IPR000674">
    <property type="entry name" value="Ald_Oxase/Xan_DH_a/b"/>
</dbReference>
<dbReference type="AlphaFoldDB" id="A0A921NS01"/>
<accession>A0A921NS01</accession>
<evidence type="ECO:0000256" key="1">
    <source>
        <dbReference type="SAM" id="MobiDB-lite"/>
    </source>
</evidence>
<evidence type="ECO:0000313" key="4">
    <source>
        <dbReference type="Proteomes" id="UP000698242"/>
    </source>
</evidence>
<dbReference type="Proteomes" id="UP000698242">
    <property type="component" value="Unassembled WGS sequence"/>
</dbReference>
<dbReference type="InterPro" id="IPR016208">
    <property type="entry name" value="Ald_Oxase/xanthine_DH-like"/>
</dbReference>
<feature type="domain" description="Aldehyde oxidase/xanthine dehydrogenase a/b hammerhead" evidence="2">
    <location>
        <begin position="38"/>
        <end position="143"/>
    </location>
</feature>
<dbReference type="Gene3D" id="3.30.365.10">
    <property type="entry name" value="Aldehyde oxidase/xanthine dehydrogenase, molybdopterin binding domain"/>
    <property type="match status" value="4"/>
</dbReference>
<feature type="region of interest" description="Disordered" evidence="1">
    <location>
        <begin position="1"/>
        <end position="33"/>
    </location>
</feature>
<dbReference type="InterPro" id="IPR008274">
    <property type="entry name" value="AldOxase/xan_DH_MoCoBD1"/>
</dbReference>
<dbReference type="SUPFAM" id="SSF56003">
    <property type="entry name" value="Molybdenum cofactor-binding domain"/>
    <property type="match status" value="1"/>
</dbReference>
<dbReference type="Pfam" id="PF20256">
    <property type="entry name" value="MoCoBD_2"/>
    <property type="match status" value="1"/>
</dbReference>
<evidence type="ECO:0000313" key="3">
    <source>
        <dbReference type="EMBL" id="KAF0676790.1"/>
    </source>
</evidence>
<proteinExistence type="predicted"/>
<dbReference type="OrthoDB" id="8428274at2"/>
<dbReference type="RefSeq" id="WP_159964296.1">
    <property type="nucleotide sequence ID" value="NZ_APKE01000011.1"/>
</dbReference>
<dbReference type="EMBL" id="APKE01000011">
    <property type="protein sequence ID" value="KAF0676790.1"/>
    <property type="molecule type" value="Genomic_DNA"/>
</dbReference>